<dbReference type="AlphaFoldDB" id="A0A5E8AJZ8"/>
<evidence type="ECO:0000313" key="2">
    <source>
        <dbReference type="Proteomes" id="UP000326857"/>
    </source>
</evidence>
<organism evidence="1 2">
    <name type="scientific">Sphingomonas aurantiaca</name>
    <dbReference type="NCBI Taxonomy" id="185949"/>
    <lineage>
        <taxon>Bacteria</taxon>
        <taxon>Pseudomonadati</taxon>
        <taxon>Pseudomonadota</taxon>
        <taxon>Alphaproteobacteria</taxon>
        <taxon>Sphingomonadales</taxon>
        <taxon>Sphingomonadaceae</taxon>
        <taxon>Sphingomonas</taxon>
    </lineage>
</organism>
<name>A0A5E8AJZ8_9SPHN</name>
<accession>A0A5E8AJZ8</accession>
<evidence type="ECO:0000313" key="1">
    <source>
        <dbReference type="EMBL" id="VVT31369.1"/>
    </source>
</evidence>
<sequence length="34" mass="3736">MGKIALNEWLLSGSQVDHLNGREWAEASDHGGTR</sequence>
<dbReference type="Proteomes" id="UP000326857">
    <property type="component" value="Unassembled WGS sequence"/>
</dbReference>
<gene>
    <name evidence="1" type="ORF">SPHINGO391_520154</name>
</gene>
<reference evidence="1 2" key="1">
    <citation type="submission" date="2019-09" db="EMBL/GenBank/DDBJ databases">
        <authorList>
            <person name="Dittami M. S."/>
        </authorList>
    </citation>
    <scope>NUCLEOTIDE SEQUENCE [LARGE SCALE GENOMIC DNA]</scope>
    <source>
        <strain evidence="1">SPHINGO391</strain>
    </source>
</reference>
<protein>
    <submittedName>
        <fullName evidence="1">Uncharacterized protein</fullName>
    </submittedName>
</protein>
<proteinExistence type="predicted"/>
<dbReference type="EMBL" id="CABVLI010000048">
    <property type="protein sequence ID" value="VVT31369.1"/>
    <property type="molecule type" value="Genomic_DNA"/>
</dbReference>